<dbReference type="PANTHER" id="PTHR23502">
    <property type="entry name" value="MAJOR FACILITATOR SUPERFAMILY"/>
    <property type="match status" value="1"/>
</dbReference>
<dbReference type="GO" id="GO:1990961">
    <property type="term" value="P:xenobiotic detoxification by transmembrane export across the plasma membrane"/>
    <property type="evidence" value="ECO:0007669"/>
    <property type="project" value="InterPro"/>
</dbReference>
<keyword evidence="3 8" id="KW-0813">Transport</keyword>
<evidence type="ECO:0000256" key="3">
    <source>
        <dbReference type="ARBA" id="ARBA00022448"/>
    </source>
</evidence>
<dbReference type="EMBL" id="QPIJ01000042">
    <property type="protein sequence ID" value="RCV88112.1"/>
    <property type="molecule type" value="Genomic_DNA"/>
</dbReference>
<evidence type="ECO:0000256" key="5">
    <source>
        <dbReference type="ARBA" id="ARBA00022692"/>
    </source>
</evidence>
<dbReference type="GO" id="GO:0042910">
    <property type="term" value="F:xenobiotic transmembrane transporter activity"/>
    <property type="evidence" value="ECO:0007669"/>
    <property type="project" value="InterPro"/>
</dbReference>
<feature type="transmembrane region" description="Helical" evidence="8">
    <location>
        <begin position="369"/>
        <end position="389"/>
    </location>
</feature>
<dbReference type="SUPFAM" id="SSF103473">
    <property type="entry name" value="MFS general substrate transporter"/>
    <property type="match status" value="1"/>
</dbReference>
<evidence type="ECO:0000313" key="11">
    <source>
        <dbReference type="Proteomes" id="UP000253204"/>
    </source>
</evidence>
<dbReference type="PANTHER" id="PTHR23502:SF132">
    <property type="entry name" value="POLYAMINE TRANSPORTER 2-RELATED"/>
    <property type="match status" value="1"/>
</dbReference>
<dbReference type="Proteomes" id="UP000253204">
    <property type="component" value="Unassembled WGS sequence"/>
</dbReference>
<dbReference type="GO" id="GO:0005886">
    <property type="term" value="C:plasma membrane"/>
    <property type="evidence" value="ECO:0007669"/>
    <property type="project" value="UniProtKB-SubCell"/>
</dbReference>
<comment type="subcellular location">
    <subcellularLocation>
        <location evidence="8">Cell inner membrane</location>
        <topology evidence="8">Multi-pass membrane protein</topology>
    </subcellularLocation>
    <subcellularLocation>
        <location evidence="1">Cell membrane</location>
        <topology evidence="1">Multi-pass membrane protein</topology>
    </subcellularLocation>
</comment>
<gene>
    <name evidence="10" type="ORF">DU506_15255</name>
</gene>
<comment type="caution">
    <text evidence="10">The sequence shown here is derived from an EMBL/GenBank/DDBJ whole genome shotgun (WGS) entry which is preliminary data.</text>
</comment>
<keyword evidence="4" id="KW-1003">Cell membrane</keyword>
<dbReference type="PROSITE" id="PS50850">
    <property type="entry name" value="MFS"/>
    <property type="match status" value="1"/>
</dbReference>
<keyword evidence="5 8" id="KW-0812">Transmembrane</keyword>
<accession>A0A368TVX8</accession>
<evidence type="ECO:0000256" key="6">
    <source>
        <dbReference type="ARBA" id="ARBA00022989"/>
    </source>
</evidence>
<dbReference type="InterPro" id="IPR036259">
    <property type="entry name" value="MFS_trans_sf"/>
</dbReference>
<evidence type="ECO:0000256" key="7">
    <source>
        <dbReference type="ARBA" id="ARBA00023136"/>
    </source>
</evidence>
<keyword evidence="7 8" id="KW-0472">Membrane</keyword>
<dbReference type="RefSeq" id="WP_114487761.1">
    <property type="nucleotide sequence ID" value="NZ_CBCSHM010000018.1"/>
</dbReference>
<evidence type="ECO:0000256" key="1">
    <source>
        <dbReference type="ARBA" id="ARBA00004651"/>
    </source>
</evidence>
<dbReference type="FunFam" id="1.20.1720.10:FF:000005">
    <property type="entry name" value="Bcr/CflA family efflux transporter"/>
    <property type="match status" value="1"/>
</dbReference>
<feature type="transmembrane region" description="Helical" evidence="8">
    <location>
        <begin position="344"/>
        <end position="363"/>
    </location>
</feature>
<feature type="transmembrane region" description="Helical" evidence="8">
    <location>
        <begin position="133"/>
        <end position="158"/>
    </location>
</feature>
<evidence type="ECO:0000313" key="10">
    <source>
        <dbReference type="EMBL" id="RCV88112.1"/>
    </source>
</evidence>
<dbReference type="OrthoDB" id="9814303at2"/>
<feature type="domain" description="Major facilitator superfamily (MFS) profile" evidence="9">
    <location>
        <begin position="9"/>
        <end position="394"/>
    </location>
</feature>
<keyword evidence="11" id="KW-1185">Reference proteome</keyword>
<dbReference type="InterPro" id="IPR020846">
    <property type="entry name" value="MFS_dom"/>
</dbReference>
<feature type="transmembrane region" description="Helical" evidence="8">
    <location>
        <begin position="75"/>
        <end position="94"/>
    </location>
</feature>
<feature type="transmembrane region" description="Helical" evidence="8">
    <location>
        <begin position="313"/>
        <end position="332"/>
    </location>
</feature>
<feature type="transmembrane region" description="Helical" evidence="8">
    <location>
        <begin position="164"/>
        <end position="183"/>
    </location>
</feature>
<comment type="similarity">
    <text evidence="2 8">Belongs to the major facilitator superfamily. Bcr/CmlA family.</text>
</comment>
<feature type="transmembrane region" description="Helical" evidence="8">
    <location>
        <begin position="213"/>
        <end position="231"/>
    </location>
</feature>
<organism evidence="10 11">
    <name type="scientific">Vreelandella rituensis</name>
    <dbReference type="NCBI Taxonomy" id="2282306"/>
    <lineage>
        <taxon>Bacteria</taxon>
        <taxon>Pseudomonadati</taxon>
        <taxon>Pseudomonadota</taxon>
        <taxon>Gammaproteobacteria</taxon>
        <taxon>Oceanospirillales</taxon>
        <taxon>Halomonadaceae</taxon>
        <taxon>Vreelandella</taxon>
    </lineage>
</organism>
<evidence type="ECO:0000256" key="4">
    <source>
        <dbReference type="ARBA" id="ARBA00022475"/>
    </source>
</evidence>
<keyword evidence="6 8" id="KW-1133">Transmembrane helix</keyword>
<feature type="transmembrane region" description="Helical" evidence="8">
    <location>
        <begin position="100"/>
        <end position="121"/>
    </location>
</feature>
<dbReference type="Pfam" id="PF07690">
    <property type="entry name" value="MFS_1"/>
    <property type="match status" value="1"/>
</dbReference>
<dbReference type="InterPro" id="IPR011701">
    <property type="entry name" value="MFS"/>
</dbReference>
<dbReference type="AlphaFoldDB" id="A0A368TVX8"/>
<keyword evidence="8" id="KW-0997">Cell inner membrane</keyword>
<dbReference type="Gene3D" id="1.20.1720.10">
    <property type="entry name" value="Multidrug resistance protein D"/>
    <property type="match status" value="1"/>
</dbReference>
<evidence type="ECO:0000259" key="9">
    <source>
        <dbReference type="PROSITE" id="PS50850"/>
    </source>
</evidence>
<feature type="transmembrane region" description="Helical" evidence="8">
    <location>
        <begin position="47"/>
        <end position="63"/>
    </location>
</feature>
<reference evidence="10 11" key="1">
    <citation type="submission" date="2018-07" db="EMBL/GenBank/DDBJ databases">
        <title>Halomonas rutogse sp. nov., isolated from Lake TangqianCo on Tibetan Plateau.</title>
        <authorList>
            <person name="Lu H."/>
            <person name="Xing P."/>
            <person name="Wu Q."/>
        </authorList>
    </citation>
    <scope>NUCLEOTIDE SEQUENCE [LARGE SCALE GENOMIC DNA]</scope>
    <source>
        <strain evidence="10 11">TQ8S</strain>
    </source>
</reference>
<sequence length="408" mass="42285">MLKLTSPTTVAVLAALTALGPLATDMYLPAMPAMAEALNTGPDQVQLTLSLYMAGFAMAQLLCGPLSDRFGRKPIMVGGITLFLLASLLCAFAPSIEVLLIGRFLQAFGGAAGPVLGRAAVRDIYGPLEAGRILSYMASAMALAPALAPLVGAGLLVFFGWESVFVVLALYAGVMLLILSLALPESLPLEHRQSIHPGAILSNFRMLLTQRAFIGYTLTNAAAFSGLFAYLSGSSFVLIEFLGVAPFHYGLFFILIVAGFFTGTLLSGRYSHRLGRDRLIQRGTLLCALGGGSMAALAIAGVFAPWAVVGPHVIFMIGVGILMPQTMAGALSPNPHCAGAASSLFGFLQMSIAAVVGGVVGQLHDGTSLTMALAIGASGLLALVSYLSLVRHHAAPAQAVDSKPESGH</sequence>
<dbReference type="InterPro" id="IPR004812">
    <property type="entry name" value="Efflux_drug-R_Bcr/CmlA"/>
</dbReference>
<evidence type="ECO:0000256" key="8">
    <source>
        <dbReference type="RuleBase" id="RU365088"/>
    </source>
</evidence>
<feature type="transmembrane region" description="Helical" evidence="8">
    <location>
        <begin position="251"/>
        <end position="271"/>
    </location>
</feature>
<feature type="transmembrane region" description="Helical" evidence="8">
    <location>
        <begin position="283"/>
        <end position="307"/>
    </location>
</feature>
<protein>
    <recommendedName>
        <fullName evidence="8">Bcr/CflA family efflux transporter</fullName>
    </recommendedName>
</protein>
<comment type="caution">
    <text evidence="8">Lacks conserved residue(s) required for the propagation of feature annotation.</text>
</comment>
<dbReference type="CDD" id="cd17320">
    <property type="entry name" value="MFS_MdfA_MDR_like"/>
    <property type="match status" value="1"/>
</dbReference>
<evidence type="ECO:0000256" key="2">
    <source>
        <dbReference type="ARBA" id="ARBA00006236"/>
    </source>
</evidence>
<proteinExistence type="inferred from homology"/>
<name>A0A368TVX8_9GAMM</name>
<dbReference type="NCBIfam" id="TIGR00710">
    <property type="entry name" value="efflux_Bcr_CflA"/>
    <property type="match status" value="1"/>
</dbReference>